<evidence type="ECO:0000313" key="3">
    <source>
        <dbReference type="Proteomes" id="UP000289738"/>
    </source>
</evidence>
<feature type="compositionally biased region" description="Gly residues" evidence="1">
    <location>
        <begin position="72"/>
        <end position="82"/>
    </location>
</feature>
<sequence length="82" mass="9365">MEPESVITICASFRILWLRKIDAIETWLINRVRSFVFTKGLPALHSSRYKIHQQSHSISEFGHNMRDNIGESEGGTSGMVDM</sequence>
<feature type="region of interest" description="Disordered" evidence="1">
    <location>
        <begin position="62"/>
        <end position="82"/>
    </location>
</feature>
<name>A0A445DP01_ARAHY</name>
<gene>
    <name evidence="2" type="ORF">Ahy_A03g010928</name>
</gene>
<organism evidence="2 3">
    <name type="scientific">Arachis hypogaea</name>
    <name type="common">Peanut</name>
    <dbReference type="NCBI Taxonomy" id="3818"/>
    <lineage>
        <taxon>Eukaryota</taxon>
        <taxon>Viridiplantae</taxon>
        <taxon>Streptophyta</taxon>
        <taxon>Embryophyta</taxon>
        <taxon>Tracheophyta</taxon>
        <taxon>Spermatophyta</taxon>
        <taxon>Magnoliopsida</taxon>
        <taxon>eudicotyledons</taxon>
        <taxon>Gunneridae</taxon>
        <taxon>Pentapetalae</taxon>
        <taxon>rosids</taxon>
        <taxon>fabids</taxon>
        <taxon>Fabales</taxon>
        <taxon>Fabaceae</taxon>
        <taxon>Papilionoideae</taxon>
        <taxon>50 kb inversion clade</taxon>
        <taxon>dalbergioids sensu lato</taxon>
        <taxon>Dalbergieae</taxon>
        <taxon>Pterocarpus clade</taxon>
        <taxon>Arachis</taxon>
    </lineage>
</organism>
<dbReference type="Proteomes" id="UP000289738">
    <property type="component" value="Chromosome A03"/>
</dbReference>
<proteinExistence type="predicted"/>
<accession>A0A445DP01</accession>
<evidence type="ECO:0000313" key="2">
    <source>
        <dbReference type="EMBL" id="RYR64904.1"/>
    </source>
</evidence>
<evidence type="ECO:0000256" key="1">
    <source>
        <dbReference type="SAM" id="MobiDB-lite"/>
    </source>
</evidence>
<protein>
    <submittedName>
        <fullName evidence="2">Uncharacterized protein</fullName>
    </submittedName>
</protein>
<dbReference type="EMBL" id="SDMP01000003">
    <property type="protein sequence ID" value="RYR64904.1"/>
    <property type="molecule type" value="Genomic_DNA"/>
</dbReference>
<comment type="caution">
    <text evidence="2">The sequence shown here is derived from an EMBL/GenBank/DDBJ whole genome shotgun (WGS) entry which is preliminary data.</text>
</comment>
<keyword evidence="3" id="KW-1185">Reference proteome</keyword>
<dbReference type="AlphaFoldDB" id="A0A445DP01"/>
<reference evidence="2 3" key="1">
    <citation type="submission" date="2019-01" db="EMBL/GenBank/DDBJ databases">
        <title>Sequencing of cultivated peanut Arachis hypogaea provides insights into genome evolution and oil improvement.</title>
        <authorList>
            <person name="Chen X."/>
        </authorList>
    </citation>
    <scope>NUCLEOTIDE SEQUENCE [LARGE SCALE GENOMIC DNA]</scope>
    <source>
        <strain evidence="3">cv. Fuhuasheng</strain>
        <tissue evidence="2">Leaves</tissue>
    </source>
</reference>